<dbReference type="InterPro" id="IPR014001">
    <property type="entry name" value="Helicase_ATP-bd"/>
</dbReference>
<reference evidence="4" key="1">
    <citation type="journal article" date="2024" name="J Bioinform Genom">
        <title>Complete genome sequence of the type strain bacterium Sphaerochaeta associata GLS2t (VKM B-2742)t.</title>
        <authorList>
            <person name="Troshina O.Y."/>
            <person name="Tepeeva A.N."/>
            <person name="Arzamasceva V.O."/>
            <person name="Whitman W.B."/>
            <person name="Varghese N."/>
            <person name="Shapiro N."/>
            <person name="Woyke T."/>
            <person name="Kripides N.C."/>
            <person name="Vasilenko O.V."/>
        </authorList>
    </citation>
    <scope>NUCLEOTIDE SEQUENCE [LARGE SCALE GENOMIC DNA]</scope>
    <source>
        <strain evidence="4">GLS2T</strain>
    </source>
</reference>
<dbReference type="CDD" id="cd18799">
    <property type="entry name" value="SF2_C_EcoAI-like"/>
    <property type="match status" value="1"/>
</dbReference>
<dbReference type="Pfam" id="PF04851">
    <property type="entry name" value="ResIII"/>
    <property type="match status" value="1"/>
</dbReference>
<dbReference type="GO" id="GO:0004386">
    <property type="term" value="F:helicase activity"/>
    <property type="evidence" value="ECO:0007669"/>
    <property type="project" value="UniProtKB-KW"/>
</dbReference>
<dbReference type="PANTHER" id="PTHR47396">
    <property type="entry name" value="TYPE I RESTRICTION ENZYME ECOKI R PROTEIN"/>
    <property type="match status" value="1"/>
</dbReference>
<feature type="domain" description="Helicase ATP-binding" evidence="1">
    <location>
        <begin position="265"/>
        <end position="418"/>
    </location>
</feature>
<dbReference type="InterPro" id="IPR006935">
    <property type="entry name" value="Helicase/UvrB_N"/>
</dbReference>
<dbReference type="InterPro" id="IPR027417">
    <property type="entry name" value="P-loop_NTPase"/>
</dbReference>
<name>A0ABY4D8X6_9SPIR</name>
<dbReference type="EMBL" id="CP094929">
    <property type="protein sequence ID" value="UOM50519.1"/>
    <property type="molecule type" value="Genomic_DNA"/>
</dbReference>
<dbReference type="InterPro" id="IPR021835">
    <property type="entry name" value="DUF3427"/>
</dbReference>
<dbReference type="SMART" id="SM00487">
    <property type="entry name" value="DEXDc"/>
    <property type="match status" value="1"/>
</dbReference>
<evidence type="ECO:0000259" key="1">
    <source>
        <dbReference type="PROSITE" id="PS51192"/>
    </source>
</evidence>
<dbReference type="Pfam" id="PF13091">
    <property type="entry name" value="PLDc_2"/>
    <property type="match status" value="1"/>
</dbReference>
<dbReference type="Gene3D" id="3.40.50.300">
    <property type="entry name" value="P-loop containing nucleotide triphosphate hydrolases"/>
    <property type="match status" value="2"/>
</dbReference>
<feature type="domain" description="Helicase C-terminal" evidence="2">
    <location>
        <begin position="469"/>
        <end position="621"/>
    </location>
</feature>
<gene>
    <name evidence="3" type="ORF">MUG09_13230</name>
</gene>
<keyword evidence="4" id="KW-1185">Reference proteome</keyword>
<dbReference type="SMART" id="SM00490">
    <property type="entry name" value="HELICc"/>
    <property type="match status" value="1"/>
</dbReference>
<evidence type="ECO:0000313" key="3">
    <source>
        <dbReference type="EMBL" id="UOM50519.1"/>
    </source>
</evidence>
<dbReference type="SUPFAM" id="SSF56024">
    <property type="entry name" value="Phospholipase D/nuclease"/>
    <property type="match status" value="1"/>
</dbReference>
<dbReference type="Proteomes" id="UP000829708">
    <property type="component" value="Chromosome"/>
</dbReference>
<protein>
    <submittedName>
        <fullName evidence="3">DEAD/DEAH box helicase</fullName>
    </submittedName>
</protein>
<dbReference type="Pfam" id="PF26350">
    <property type="entry name" value="DUF8090"/>
    <property type="match status" value="1"/>
</dbReference>
<organism evidence="3 4">
    <name type="scientific">Sphaerochaeta associata</name>
    <dbReference type="NCBI Taxonomy" id="1129264"/>
    <lineage>
        <taxon>Bacteria</taxon>
        <taxon>Pseudomonadati</taxon>
        <taxon>Spirochaetota</taxon>
        <taxon>Spirochaetia</taxon>
        <taxon>Spirochaetales</taxon>
        <taxon>Sphaerochaetaceae</taxon>
        <taxon>Sphaerochaeta</taxon>
    </lineage>
</organism>
<dbReference type="SUPFAM" id="SSF52540">
    <property type="entry name" value="P-loop containing nucleoside triphosphate hydrolases"/>
    <property type="match status" value="1"/>
</dbReference>
<keyword evidence="3" id="KW-0347">Helicase</keyword>
<keyword evidence="3" id="KW-0547">Nucleotide-binding</keyword>
<dbReference type="InterPro" id="IPR025202">
    <property type="entry name" value="PLD-like_dom"/>
</dbReference>
<dbReference type="Pfam" id="PF00271">
    <property type="entry name" value="Helicase_C"/>
    <property type="match status" value="1"/>
</dbReference>
<keyword evidence="3" id="KW-0067">ATP-binding</keyword>
<dbReference type="RefSeq" id="WP_244771907.1">
    <property type="nucleotide sequence ID" value="NZ_CP094929.1"/>
</dbReference>
<dbReference type="InterPro" id="IPR050742">
    <property type="entry name" value="Helicase_Restrict-Modif_Enz"/>
</dbReference>
<dbReference type="PROSITE" id="PS51194">
    <property type="entry name" value="HELICASE_CTER"/>
    <property type="match status" value="1"/>
</dbReference>
<keyword evidence="3" id="KW-0378">Hydrolase</keyword>
<dbReference type="CDD" id="cd09204">
    <property type="entry name" value="PLDc_N_DEXD_b2"/>
    <property type="match status" value="1"/>
</dbReference>
<sequence>MSKQSTKSHETINSEGLFQLEEPHGRSLQDIEKSLYTGFIDKAYPSTPSLRPRLIINNREKHQKVLLTIQGELSSCTQFDIAVAFITRDGIASLLQTLLEASQRGVRGRLLTTNYLHFNEPEALETLLDLPNLEVRILEGNLHTKGYLFHHAHKTINLIVGSANLTAQALSTNQEWNVQFTSTENGELVHQTYADFNRMWESAIILSPAYLMHYEKEREVARTTAQWTELPPVPQPRFPVYEEVTQEGELIPNTMQAEALQELFALRHRGETKGLIISATGTGKTHLAAFDAKACNPKRLLYIVHRQTILLKSMATFQHVFGRNEHISFGVVGGGRRETECNFIFASISTLAREDVLSQFARDHFDYIIVDEVHRAGAESYKKVLDYFNSKFTLGMTATPERTDGQDIYRLFDYNIAYNIRLQAAMEAKLLCQFHYYGISDLTIDGLSVDDSSDTRFLTSIARSRHIKEAIDTYSMHEKRKRGLIFCRTVVEAKELSERLNTLGLKTLAVTGEDSETVREDAIQRLQSDQRPDMLEYLVSVDIFNEGIDIPNLNQIIMARPTQSAIIFVQQLGRGLRKAKGKPFVTVIDFVGNYDNNYLIPIALYGDTSFNKDRMRKMMVAGNLVLSGESTVSFDRIARQRIFRAIDDARLDTKALFKEQYLKLKAKLGQVPSLMDFAIAKEYDPLLFFKKYDSYPALLMGFGEIPRETLTKTELCSLRFLSQELANGKRPHELLVLKLLAKHGSISITLLQSILEQDYHFIFEQQAFQSTIRLLNNGFVKQAARDSYDNLVYVRMQDDGISASPQFLALLASESYRNAFDDVIALGLYNYRTHYDNQLRQPNSLVLYEKYSRKDVCRLLNWEDNEDSTMYGYKIKYNTCPIFVTYHKGEEISASTDYDDKFLSPELFSWMTRSKRTLDSGEVRKILSQHESGLSIPLFIKKHDDEGADFYYIGQAEYIKGRERQTTIKDEAGKDLPIVNFLFKLQQPCENDLYTYLLEQAQQ</sequence>
<dbReference type="PANTHER" id="PTHR47396:SF1">
    <property type="entry name" value="ATP-DEPENDENT HELICASE IRC3-RELATED"/>
    <property type="match status" value="1"/>
</dbReference>
<dbReference type="InterPro" id="IPR001650">
    <property type="entry name" value="Helicase_C-like"/>
</dbReference>
<dbReference type="PROSITE" id="PS51192">
    <property type="entry name" value="HELICASE_ATP_BIND_1"/>
    <property type="match status" value="1"/>
</dbReference>
<dbReference type="CDD" id="cd18032">
    <property type="entry name" value="DEXHc_RE_I_III_res"/>
    <property type="match status" value="1"/>
</dbReference>
<evidence type="ECO:0000313" key="4">
    <source>
        <dbReference type="Proteomes" id="UP000829708"/>
    </source>
</evidence>
<dbReference type="Gene3D" id="3.30.870.10">
    <property type="entry name" value="Endonuclease Chain A"/>
    <property type="match status" value="1"/>
</dbReference>
<dbReference type="InterPro" id="IPR058403">
    <property type="entry name" value="DUF8090"/>
</dbReference>
<dbReference type="Pfam" id="PF11907">
    <property type="entry name" value="DUF3427"/>
    <property type="match status" value="1"/>
</dbReference>
<evidence type="ECO:0000259" key="2">
    <source>
        <dbReference type="PROSITE" id="PS51194"/>
    </source>
</evidence>
<accession>A0ABY4D8X6</accession>
<proteinExistence type="predicted"/>